<dbReference type="PANTHER" id="PTHR35610:SF3">
    <property type="entry name" value="PROTEASOME ASSEMBLY CHAPERONE FAMILY PROTEIN"/>
    <property type="match status" value="1"/>
</dbReference>
<dbReference type="EMBL" id="DSTX01000002">
    <property type="protein sequence ID" value="HFK20261.1"/>
    <property type="molecule type" value="Genomic_DNA"/>
</dbReference>
<keyword evidence="1" id="KW-0647">Proteasome</keyword>
<dbReference type="Pfam" id="PF09754">
    <property type="entry name" value="PAC2"/>
    <property type="match status" value="1"/>
</dbReference>
<reference evidence="1" key="1">
    <citation type="journal article" date="2020" name="mSystems">
        <title>Genome- and Community-Level Interaction Insights into Carbon Utilization and Element Cycling Functions of Hydrothermarchaeota in Hydrothermal Sediment.</title>
        <authorList>
            <person name="Zhou Z."/>
            <person name="Liu Y."/>
            <person name="Xu W."/>
            <person name="Pan J."/>
            <person name="Luo Z.H."/>
            <person name="Li M."/>
        </authorList>
    </citation>
    <scope>NUCLEOTIDE SEQUENCE [LARGE SCALE GENOMIC DNA]</scope>
    <source>
        <strain evidence="1">SpSt-468</strain>
    </source>
</reference>
<proteinExistence type="predicted"/>
<gene>
    <name evidence="1" type="ORF">ENS19_03170</name>
</gene>
<dbReference type="PANTHER" id="PTHR35610">
    <property type="entry name" value="3-ISOPROPYLMALATE DEHYDRATASE-RELATED"/>
    <property type="match status" value="1"/>
</dbReference>
<dbReference type="AlphaFoldDB" id="A0A7C3FCA5"/>
<sequence length="252" mass="27982">MTLSVGGVELVELQEIKPNAPVIICGMPDVGLVGIIAVSHIIKELNMKEVGYIDSDLFPPLVVFHQGEPKYPIRIYQKDDLFAIFSETALPPESLYPLSKVIVKWSKDKGQSTLVSIGGIGVPNRIDLDVPKIYGASTSEAMRENVKKFGIPIMEEGFLVGPYALIAKLSKTANVTNLLLLAEAYPQYPDPGAAATVIEKLKNFFNIPVETKTLLERSEEIRLNARELMRKTTENMQKMGKSQEYELPLMYV</sequence>
<dbReference type="InterPro" id="IPR019151">
    <property type="entry name" value="Proteasome_assmbl_chaperone_2"/>
</dbReference>
<organism evidence="1">
    <name type="scientific">Candidatus Methanomethylicus mesodigestus</name>
    <dbReference type="NCBI Taxonomy" id="1867258"/>
    <lineage>
        <taxon>Archaea</taxon>
        <taxon>Thermoproteota</taxon>
        <taxon>Methanosuratincolia</taxon>
        <taxon>Candidatus Methanomethylicales</taxon>
        <taxon>Candidatus Methanomethylicaceae</taxon>
        <taxon>Candidatus Methanomethylicus</taxon>
    </lineage>
</organism>
<dbReference type="Gene3D" id="3.40.50.10900">
    <property type="entry name" value="PAC-like subunit"/>
    <property type="match status" value="1"/>
</dbReference>
<comment type="caution">
    <text evidence="1">The sequence shown here is derived from an EMBL/GenBank/DDBJ whole genome shotgun (WGS) entry which is preliminary data.</text>
</comment>
<evidence type="ECO:0000313" key="1">
    <source>
        <dbReference type="EMBL" id="HFK20261.1"/>
    </source>
</evidence>
<accession>A0A7C3FCA5</accession>
<dbReference type="InterPro" id="IPR038389">
    <property type="entry name" value="PSMG2_sf"/>
</dbReference>
<dbReference type="SUPFAM" id="SSF159659">
    <property type="entry name" value="Cgl1923-like"/>
    <property type="match status" value="1"/>
</dbReference>
<dbReference type="GO" id="GO:0000502">
    <property type="term" value="C:proteasome complex"/>
    <property type="evidence" value="ECO:0007669"/>
    <property type="project" value="UniProtKB-KW"/>
</dbReference>
<name>A0A7C3FCA5_9CREN</name>
<protein>
    <submittedName>
        <fullName evidence="1">Proteasome assembly chaperone family protein</fullName>
    </submittedName>
</protein>